<dbReference type="EMBL" id="CP022196">
    <property type="protein sequence ID" value="ATG47355.1"/>
    <property type="molecule type" value="Genomic_DNA"/>
</dbReference>
<organism evidence="3 4">
    <name type="scientific">Celeribacter ethanolicus</name>
    <dbReference type="NCBI Taxonomy" id="1758178"/>
    <lineage>
        <taxon>Bacteria</taxon>
        <taxon>Pseudomonadati</taxon>
        <taxon>Pseudomonadota</taxon>
        <taxon>Alphaproteobacteria</taxon>
        <taxon>Rhodobacterales</taxon>
        <taxon>Roseobacteraceae</taxon>
        <taxon>Celeribacter</taxon>
    </lineage>
</organism>
<feature type="chain" id="PRO_5013262381" evidence="1">
    <location>
        <begin position="25"/>
        <end position="149"/>
    </location>
</feature>
<dbReference type="KEGG" id="ceh:CEW89_07095"/>
<sequence length="149" mass="16050">MNTKALAVLLALATGAGFGAPVLANDQAITFDYDGTFEDAAFAVEDAIISKGLVIDYRSHTGEMLERTREDVGSDVVLFDAADVFLFCSATVSRQVMEADPMNIVHCPYSIFVADQAGKVTIGFRDYPDGPMQAVEDLLTEIVEEAVSF</sequence>
<dbReference type="SUPFAM" id="SSF103247">
    <property type="entry name" value="TT1751-like"/>
    <property type="match status" value="1"/>
</dbReference>
<dbReference type="STRING" id="1758178.GCA_001550095_00071"/>
<dbReference type="RefSeq" id="WP_096805421.1">
    <property type="nucleotide sequence ID" value="NZ_CP022196.1"/>
</dbReference>
<accession>A0A291GAY9</accession>
<dbReference type="AlphaFoldDB" id="A0A291GAY9"/>
<evidence type="ECO:0000256" key="1">
    <source>
        <dbReference type="SAM" id="SignalP"/>
    </source>
</evidence>
<keyword evidence="4" id="KW-1185">Reference proteome</keyword>
<evidence type="ECO:0000313" key="3">
    <source>
        <dbReference type="EMBL" id="ATG47355.1"/>
    </source>
</evidence>
<name>A0A291GAY9_9RHOB</name>
<dbReference type="InterPro" id="IPR035923">
    <property type="entry name" value="TT1751-like_sf"/>
</dbReference>
<dbReference type="InterPro" id="IPR005180">
    <property type="entry name" value="DUF302"/>
</dbReference>
<keyword evidence="1" id="KW-0732">Signal</keyword>
<dbReference type="Proteomes" id="UP000217935">
    <property type="component" value="Chromosome"/>
</dbReference>
<feature type="domain" description="DUF302" evidence="2">
    <location>
        <begin position="80"/>
        <end position="125"/>
    </location>
</feature>
<dbReference type="Pfam" id="PF03625">
    <property type="entry name" value="DUF302"/>
    <property type="match status" value="1"/>
</dbReference>
<gene>
    <name evidence="3" type="ORF">CEW89_07095</name>
</gene>
<protein>
    <submittedName>
        <fullName evidence="3">DUF302 domain-containing protein</fullName>
    </submittedName>
</protein>
<dbReference type="OrthoDB" id="7363179at2"/>
<evidence type="ECO:0000313" key="4">
    <source>
        <dbReference type="Proteomes" id="UP000217935"/>
    </source>
</evidence>
<reference evidence="3 4" key="1">
    <citation type="submission" date="2017-06" db="EMBL/GenBank/DDBJ databases">
        <title>Celeribacter sp. TSPH2 complete genome sequence.</title>
        <authorList>
            <person name="Woo J.-H."/>
            <person name="Kim H.-S."/>
        </authorList>
    </citation>
    <scope>NUCLEOTIDE SEQUENCE [LARGE SCALE GENOMIC DNA]</scope>
    <source>
        <strain evidence="3 4">TSPH2</strain>
    </source>
</reference>
<dbReference type="Gene3D" id="3.30.310.70">
    <property type="entry name" value="TT1751-like domain"/>
    <property type="match status" value="1"/>
</dbReference>
<feature type="signal peptide" evidence="1">
    <location>
        <begin position="1"/>
        <end position="24"/>
    </location>
</feature>
<proteinExistence type="predicted"/>
<evidence type="ECO:0000259" key="2">
    <source>
        <dbReference type="Pfam" id="PF03625"/>
    </source>
</evidence>